<keyword evidence="3" id="KW-1185">Reference proteome</keyword>
<accession>A0A267G6V4</accession>
<feature type="compositionally biased region" description="Basic and acidic residues" evidence="1">
    <location>
        <begin position="115"/>
        <end position="128"/>
    </location>
</feature>
<feature type="compositionally biased region" description="Polar residues" evidence="1">
    <location>
        <begin position="129"/>
        <end position="139"/>
    </location>
</feature>
<proteinExistence type="predicted"/>
<comment type="caution">
    <text evidence="2">The sequence shown here is derived from an EMBL/GenBank/DDBJ whole genome shotgun (WGS) entry which is preliminary data.</text>
</comment>
<dbReference type="AlphaFoldDB" id="A0A267G6V4"/>
<name>A0A267G6V4_9PLAT</name>
<dbReference type="EMBL" id="NIVC01000513">
    <property type="protein sequence ID" value="PAA81775.1"/>
    <property type="molecule type" value="Genomic_DNA"/>
</dbReference>
<dbReference type="Proteomes" id="UP000215902">
    <property type="component" value="Unassembled WGS sequence"/>
</dbReference>
<evidence type="ECO:0000313" key="3">
    <source>
        <dbReference type="Proteomes" id="UP000215902"/>
    </source>
</evidence>
<evidence type="ECO:0000313" key="2">
    <source>
        <dbReference type="EMBL" id="PAA81775.1"/>
    </source>
</evidence>
<sequence length="149" mass="17753">MRYGYIRGQEWPSQSFGGDQNAQQTVNNIVNYIRDQKPNARFAKIMAYLWREWKLKLYFCEKFWYVDLNSEYRMLLRPVQMNDGSTYVCIEIYRRQHEHVPTLEEHKTFLNKSSSPEKAEENFPEHTRGNSANSTSTCRQEAAKKSKKN</sequence>
<feature type="region of interest" description="Disordered" evidence="1">
    <location>
        <begin position="104"/>
        <end position="149"/>
    </location>
</feature>
<reference evidence="2 3" key="1">
    <citation type="submission" date="2017-06" db="EMBL/GenBank/DDBJ databases">
        <title>A platform for efficient transgenesis in Macrostomum lignano, a flatworm model organism for stem cell research.</title>
        <authorList>
            <person name="Berezikov E."/>
        </authorList>
    </citation>
    <scope>NUCLEOTIDE SEQUENCE [LARGE SCALE GENOMIC DNA]</scope>
    <source>
        <strain evidence="2">DV1</strain>
        <tissue evidence="2">Whole organism</tissue>
    </source>
</reference>
<gene>
    <name evidence="2" type="ORF">BOX15_Mlig000471g5</name>
</gene>
<protein>
    <submittedName>
        <fullName evidence="2">Uncharacterized protein</fullName>
    </submittedName>
</protein>
<evidence type="ECO:0000256" key="1">
    <source>
        <dbReference type="SAM" id="MobiDB-lite"/>
    </source>
</evidence>
<organism evidence="2 3">
    <name type="scientific">Macrostomum lignano</name>
    <dbReference type="NCBI Taxonomy" id="282301"/>
    <lineage>
        <taxon>Eukaryota</taxon>
        <taxon>Metazoa</taxon>
        <taxon>Spiralia</taxon>
        <taxon>Lophotrochozoa</taxon>
        <taxon>Platyhelminthes</taxon>
        <taxon>Rhabditophora</taxon>
        <taxon>Macrostomorpha</taxon>
        <taxon>Macrostomida</taxon>
        <taxon>Macrostomidae</taxon>
        <taxon>Macrostomum</taxon>
    </lineage>
</organism>